<evidence type="ECO:0000313" key="9">
    <source>
        <dbReference type="EMBL" id="TSB05413.1"/>
    </source>
</evidence>
<evidence type="ECO:0000256" key="3">
    <source>
        <dbReference type="ARBA" id="ARBA00022692"/>
    </source>
</evidence>
<evidence type="ECO:0000256" key="6">
    <source>
        <dbReference type="ARBA" id="ARBA00023136"/>
    </source>
</evidence>
<dbReference type="Proteomes" id="UP000320160">
    <property type="component" value="Unassembled WGS sequence"/>
</dbReference>
<evidence type="ECO:0000313" key="10">
    <source>
        <dbReference type="Proteomes" id="UP000320160"/>
    </source>
</evidence>
<gene>
    <name evidence="9" type="ORF">FOM92_05345</name>
</gene>
<reference evidence="9 10" key="1">
    <citation type="submission" date="2019-07" db="EMBL/GenBank/DDBJ databases">
        <authorList>
            <person name="Park M."/>
        </authorList>
    </citation>
    <scope>NUCLEOTIDE SEQUENCE [LARGE SCALE GENOMIC DNA]</scope>
    <source>
        <strain evidence="9 10">KCTC32445</strain>
    </source>
</reference>
<dbReference type="Pfam" id="PF01553">
    <property type="entry name" value="Acyltransferase"/>
    <property type="match status" value="1"/>
</dbReference>
<keyword evidence="5" id="KW-0443">Lipid metabolism</keyword>
<dbReference type="CDD" id="cd07989">
    <property type="entry name" value="LPLAT_AGPAT-like"/>
    <property type="match status" value="1"/>
</dbReference>
<dbReference type="SUPFAM" id="SSF69593">
    <property type="entry name" value="Glycerol-3-phosphate (1)-acyltransferase"/>
    <property type="match status" value="1"/>
</dbReference>
<keyword evidence="6" id="KW-0472">Membrane</keyword>
<evidence type="ECO:0000256" key="1">
    <source>
        <dbReference type="ARBA" id="ARBA00004370"/>
    </source>
</evidence>
<comment type="caution">
    <text evidence="9">The sequence shown here is derived from an EMBL/GenBank/DDBJ whole genome shotgun (WGS) entry which is preliminary data.</text>
</comment>
<organism evidence="9 10">
    <name type="scientific">Sphingorhabdus contaminans</name>
    <dbReference type="NCBI Taxonomy" id="1343899"/>
    <lineage>
        <taxon>Bacteria</taxon>
        <taxon>Pseudomonadati</taxon>
        <taxon>Pseudomonadota</taxon>
        <taxon>Alphaproteobacteria</taxon>
        <taxon>Sphingomonadales</taxon>
        <taxon>Sphingomonadaceae</taxon>
        <taxon>Sphingorhabdus</taxon>
    </lineage>
</organism>
<proteinExistence type="predicted"/>
<feature type="domain" description="Phospholipid/glycerol acyltransferase" evidence="8">
    <location>
        <begin position="59"/>
        <end position="173"/>
    </location>
</feature>
<keyword evidence="3" id="KW-0812">Transmembrane</keyword>
<dbReference type="GO" id="GO:0006629">
    <property type="term" value="P:lipid metabolic process"/>
    <property type="evidence" value="ECO:0007669"/>
    <property type="project" value="UniProtKB-KW"/>
</dbReference>
<keyword evidence="4" id="KW-1133">Transmembrane helix</keyword>
<keyword evidence="2 9" id="KW-0808">Transferase</keyword>
<evidence type="ECO:0000256" key="5">
    <source>
        <dbReference type="ARBA" id="ARBA00023098"/>
    </source>
</evidence>
<dbReference type="GO" id="GO:0016746">
    <property type="term" value="F:acyltransferase activity"/>
    <property type="evidence" value="ECO:0007669"/>
    <property type="project" value="UniProtKB-KW"/>
</dbReference>
<dbReference type="PANTHER" id="PTHR23063:SF52">
    <property type="entry name" value="LYSOPHOSPHATIDYLCHOLINE ACYLTRANSFERASE"/>
    <property type="match status" value="1"/>
</dbReference>
<keyword evidence="7 9" id="KW-0012">Acyltransferase</keyword>
<protein>
    <submittedName>
        <fullName evidence="9">1-acyl-sn-glycerol-3-phosphate acyltransferase</fullName>
    </submittedName>
</protein>
<evidence type="ECO:0000256" key="4">
    <source>
        <dbReference type="ARBA" id="ARBA00022989"/>
    </source>
</evidence>
<dbReference type="GO" id="GO:0016020">
    <property type="term" value="C:membrane"/>
    <property type="evidence" value="ECO:0007669"/>
    <property type="project" value="UniProtKB-SubCell"/>
</dbReference>
<dbReference type="PANTHER" id="PTHR23063">
    <property type="entry name" value="PHOSPHOLIPID ACYLTRANSFERASE"/>
    <property type="match status" value="1"/>
</dbReference>
<dbReference type="InterPro" id="IPR002123">
    <property type="entry name" value="Plipid/glycerol_acylTrfase"/>
</dbReference>
<evidence type="ECO:0000256" key="2">
    <source>
        <dbReference type="ARBA" id="ARBA00022679"/>
    </source>
</evidence>
<name>A0A553WL58_9SPHN</name>
<dbReference type="AlphaFoldDB" id="A0A553WL58"/>
<comment type="subcellular location">
    <subcellularLocation>
        <location evidence="1">Membrane</location>
    </subcellularLocation>
</comment>
<evidence type="ECO:0000256" key="7">
    <source>
        <dbReference type="ARBA" id="ARBA00023315"/>
    </source>
</evidence>
<accession>A0A553WL58</accession>
<dbReference type="SMART" id="SM00563">
    <property type="entry name" value="PlsC"/>
    <property type="match status" value="1"/>
</dbReference>
<keyword evidence="10" id="KW-1185">Reference proteome</keyword>
<dbReference type="EMBL" id="VKKU01000001">
    <property type="protein sequence ID" value="TSB05413.1"/>
    <property type="molecule type" value="Genomic_DNA"/>
</dbReference>
<dbReference type="OrthoDB" id="9806880at2"/>
<evidence type="ECO:0000259" key="8">
    <source>
        <dbReference type="SMART" id="SM00563"/>
    </source>
</evidence>
<sequence length="244" mass="27246">MFLLRLLVMACSLIAGLVLHNFWRLFRLESPWPRLFLLSISWTSGIATATTGVRIRRNVFYAANHHSWIDIPVMSGVTGCTFVANDGIESWPLIGWLCKINNTIFVSRENKLSVGNQVDELRDAITGDQPVTIFPEGTTHDGSGLLPFKPSLFAALVPPPPGMLVQPVYLSYGRHTHRIAWVGDEKVTDNFWRLLSYLKPITATLHFLEPFDPAHYPDRKAISAEVRARIGSAMEGGGQSMPYV</sequence>